<feature type="chain" id="PRO_5046437816" evidence="1">
    <location>
        <begin position="22"/>
        <end position="297"/>
    </location>
</feature>
<dbReference type="EMBL" id="JBHRTL010000003">
    <property type="protein sequence ID" value="MFC3154079.1"/>
    <property type="molecule type" value="Genomic_DNA"/>
</dbReference>
<keyword evidence="1" id="KW-0732">Signal</keyword>
<organism evidence="2 3">
    <name type="scientific">Gilvimarinus japonicus</name>
    <dbReference type="NCBI Taxonomy" id="1796469"/>
    <lineage>
        <taxon>Bacteria</taxon>
        <taxon>Pseudomonadati</taxon>
        <taxon>Pseudomonadota</taxon>
        <taxon>Gammaproteobacteria</taxon>
        <taxon>Cellvibrionales</taxon>
        <taxon>Cellvibrionaceae</taxon>
        <taxon>Gilvimarinus</taxon>
    </lineage>
</organism>
<name>A0ABV7HJN4_9GAMM</name>
<dbReference type="Proteomes" id="UP001595548">
    <property type="component" value="Unassembled WGS sequence"/>
</dbReference>
<proteinExistence type="predicted"/>
<reference evidence="3" key="1">
    <citation type="journal article" date="2019" name="Int. J. Syst. Evol. Microbiol.">
        <title>The Global Catalogue of Microorganisms (GCM) 10K type strain sequencing project: providing services to taxonomists for standard genome sequencing and annotation.</title>
        <authorList>
            <consortium name="The Broad Institute Genomics Platform"/>
            <consortium name="The Broad Institute Genome Sequencing Center for Infectious Disease"/>
            <person name="Wu L."/>
            <person name="Ma J."/>
        </authorList>
    </citation>
    <scope>NUCLEOTIDE SEQUENCE [LARGE SCALE GENOMIC DNA]</scope>
    <source>
        <strain evidence="3">KCTC 52141</strain>
    </source>
</reference>
<evidence type="ECO:0000313" key="2">
    <source>
        <dbReference type="EMBL" id="MFC3154079.1"/>
    </source>
</evidence>
<protein>
    <submittedName>
        <fullName evidence="2">Uncharacterized protein</fullName>
    </submittedName>
</protein>
<evidence type="ECO:0000313" key="3">
    <source>
        <dbReference type="Proteomes" id="UP001595548"/>
    </source>
</evidence>
<feature type="signal peptide" evidence="1">
    <location>
        <begin position="1"/>
        <end position="21"/>
    </location>
</feature>
<comment type="caution">
    <text evidence="2">The sequence shown here is derived from an EMBL/GenBank/DDBJ whole genome shotgun (WGS) entry which is preliminary data.</text>
</comment>
<accession>A0ABV7HJN4</accession>
<keyword evidence="3" id="KW-1185">Reference proteome</keyword>
<evidence type="ECO:0000256" key="1">
    <source>
        <dbReference type="SAM" id="SignalP"/>
    </source>
</evidence>
<sequence length="297" mass="32987">MKKIVFSGVALSALVFVVAQALVMNGPDSTNEKPSAIADNSVVPYKDPKLSQVSTKEIATPSETLADESSETEVSVTQKIYNWMKSIVGFENAVMLTAEESDEYLQWQRDKGLLVDDLNSSGYSSYEKSALYALAQQGDLKAYEALLYKVDSNTPEAENLDRIGLILGAFSAPYSLATEVSGVAEKAYDDGDHEAYRSYFVEKLALLEFAKMRGMVLPEKGMERVLDGYKLDDNIEDIQIQAQQRNFEILQEVNAYREKQGWEPLNHELPSAVRRQLATNACGDDANCIRENALPKD</sequence>
<dbReference type="RefSeq" id="WP_382414172.1">
    <property type="nucleotide sequence ID" value="NZ_AP031500.1"/>
</dbReference>
<gene>
    <name evidence="2" type="ORF">ACFOEB_02620</name>
</gene>